<proteinExistence type="predicted"/>
<organism evidence="1 2">
    <name type="scientific">Polarella glacialis</name>
    <name type="common">Dinoflagellate</name>
    <dbReference type="NCBI Taxonomy" id="89957"/>
    <lineage>
        <taxon>Eukaryota</taxon>
        <taxon>Sar</taxon>
        <taxon>Alveolata</taxon>
        <taxon>Dinophyceae</taxon>
        <taxon>Suessiales</taxon>
        <taxon>Suessiaceae</taxon>
        <taxon>Polarella</taxon>
    </lineage>
</organism>
<protein>
    <submittedName>
        <fullName evidence="1">Uncharacterized protein</fullName>
    </submittedName>
</protein>
<comment type="caution">
    <text evidence="1">The sequence shown here is derived from an EMBL/GenBank/DDBJ whole genome shotgun (WGS) entry which is preliminary data.</text>
</comment>
<name>A0A813IP63_POLGL</name>
<accession>A0A813IP63</accession>
<feature type="non-terminal residue" evidence="1">
    <location>
        <position position="140"/>
    </location>
</feature>
<dbReference type="EMBL" id="CAJNNW010012299">
    <property type="protein sequence ID" value="CAE8654146.1"/>
    <property type="molecule type" value="Genomic_DNA"/>
</dbReference>
<sequence length="140" mass="14505">DDLYRVCLASSIDLEAVLLTVAPGVKPLPADARVSWEALATALTNAGADTSTLDAEEVVAALDPSGRRLVAAAEVASGFADFQARHTAVLSQLADGLLPGWNSSRDGEEDLTESTLARLTKAARSSSAARVQIGTSEGWP</sequence>
<gene>
    <name evidence="1" type="ORF">PGLA2088_LOCUS10835</name>
</gene>
<evidence type="ECO:0000313" key="1">
    <source>
        <dbReference type="EMBL" id="CAE8654146.1"/>
    </source>
</evidence>
<evidence type="ECO:0000313" key="2">
    <source>
        <dbReference type="Proteomes" id="UP000626109"/>
    </source>
</evidence>
<reference evidence="1" key="1">
    <citation type="submission" date="2021-02" db="EMBL/GenBank/DDBJ databases">
        <authorList>
            <person name="Dougan E. K."/>
            <person name="Rhodes N."/>
            <person name="Thang M."/>
            <person name="Chan C."/>
        </authorList>
    </citation>
    <scope>NUCLEOTIDE SEQUENCE</scope>
</reference>
<dbReference type="Proteomes" id="UP000626109">
    <property type="component" value="Unassembled WGS sequence"/>
</dbReference>
<dbReference type="AlphaFoldDB" id="A0A813IP63"/>